<comment type="similarity">
    <text evidence="1">Belongs to the GET4 family.</text>
</comment>
<proteinExistence type="inferred from homology"/>
<dbReference type="VEuPathDB" id="FungiDB:GMDG_00839"/>
<dbReference type="GO" id="GO:0045048">
    <property type="term" value="P:protein insertion into ER membrane"/>
    <property type="evidence" value="ECO:0007669"/>
    <property type="project" value="InterPro"/>
</dbReference>
<organism evidence="3">
    <name type="scientific">Pseudogymnoascus destructans</name>
    <dbReference type="NCBI Taxonomy" id="655981"/>
    <lineage>
        <taxon>Eukaryota</taxon>
        <taxon>Fungi</taxon>
        <taxon>Dikarya</taxon>
        <taxon>Ascomycota</taxon>
        <taxon>Pezizomycotina</taxon>
        <taxon>Leotiomycetes</taxon>
        <taxon>Thelebolales</taxon>
        <taxon>Thelebolaceae</taxon>
        <taxon>Pseudogymnoascus</taxon>
    </lineage>
</organism>
<accession>A0A177ALQ9</accession>
<dbReference type="PANTHER" id="PTHR12875:SF0">
    <property type="entry name" value="GOLGI TO ER TRAFFIC PROTEIN 4 HOMOLOG"/>
    <property type="match status" value="1"/>
</dbReference>
<sequence>MSSKIEKIITRLQSKITEGQFYEAQQQTRVVASRYIKAKDWPAAIDILYNVASSLLKAEQGGSGGDLSILLVDVYKQAELVPDAANKGKLLTLLRLFDPEEPTRKKFITEMIGWSAKFGSYPAGEPELHHVTGSLYASEHDVYDAERHLLLGTKDSAPLLANLEYDWYATDDSHTAATYAARAVLPYLLLGNVRDASTALQLFTTRLASSNPSLVVQDVKASKSGTKVYPSLPLLNFLTLLVAAVEKGAADLFRQLKIHYALLIKEATGWDEALESIAEMYFGIARPRQGNPLFDMMGSMFGAPQAPKKQPKRVGAASGAPAVEGLD</sequence>
<dbReference type="RefSeq" id="XP_024328269.1">
    <property type="nucleotide sequence ID" value="XM_024464207.1"/>
</dbReference>
<dbReference type="GeneID" id="36283611"/>
<evidence type="ECO:0008006" key="4">
    <source>
        <dbReference type="Google" id="ProtNLM"/>
    </source>
</evidence>
<dbReference type="PANTHER" id="PTHR12875">
    <property type="entry name" value="GOLGI TO ER TRAFFIC PROTEIN 4 HOMOLOG"/>
    <property type="match status" value="1"/>
</dbReference>
<protein>
    <recommendedName>
        <fullName evidence="4">Golgi to ER traffic protein 4</fullName>
    </recommendedName>
</protein>
<feature type="region of interest" description="Disordered" evidence="2">
    <location>
        <begin position="304"/>
        <end position="327"/>
    </location>
</feature>
<name>A0A177ALQ9_9PEZI</name>
<dbReference type="GO" id="GO:0072380">
    <property type="term" value="C:TRC complex"/>
    <property type="evidence" value="ECO:0007669"/>
    <property type="project" value="TreeGrafter"/>
</dbReference>
<dbReference type="Gene3D" id="1.25.40.10">
    <property type="entry name" value="Tetratricopeptide repeat domain"/>
    <property type="match status" value="1"/>
</dbReference>
<dbReference type="FunFam" id="1.25.40.10:FF:000272">
    <property type="entry name" value="DUF410 domain protein"/>
    <property type="match status" value="1"/>
</dbReference>
<evidence type="ECO:0000256" key="2">
    <source>
        <dbReference type="SAM" id="MobiDB-lite"/>
    </source>
</evidence>
<evidence type="ECO:0000256" key="1">
    <source>
        <dbReference type="ARBA" id="ARBA00005351"/>
    </source>
</evidence>
<dbReference type="EMBL" id="KV441386">
    <property type="protein sequence ID" value="OAF62999.1"/>
    <property type="molecule type" value="Genomic_DNA"/>
</dbReference>
<dbReference type="Pfam" id="PF04190">
    <property type="entry name" value="GET4"/>
    <property type="match status" value="1"/>
</dbReference>
<evidence type="ECO:0000313" key="3">
    <source>
        <dbReference type="EMBL" id="OAF62999.1"/>
    </source>
</evidence>
<dbReference type="InterPro" id="IPR007317">
    <property type="entry name" value="GET4"/>
</dbReference>
<reference evidence="3" key="1">
    <citation type="submission" date="2016-03" db="EMBL/GenBank/DDBJ databases">
        <title>Updated assembly of Pseudogymnoascus destructans, the fungus causing white-nose syndrome of bats.</title>
        <authorList>
            <person name="Palmer J.M."/>
            <person name="Drees K.P."/>
            <person name="Foster J.T."/>
            <person name="Lindner D.L."/>
        </authorList>
    </citation>
    <scope>NUCLEOTIDE SEQUENCE [LARGE SCALE GENOMIC DNA]</scope>
    <source>
        <strain evidence="3">20631-21</strain>
    </source>
</reference>
<dbReference type="eggNOG" id="KOG3024">
    <property type="taxonomic scope" value="Eukaryota"/>
</dbReference>
<gene>
    <name evidence="3" type="ORF">VC83_00516</name>
</gene>
<dbReference type="AlphaFoldDB" id="A0A177ALQ9"/>
<dbReference type="Proteomes" id="UP000077154">
    <property type="component" value="Unassembled WGS sequence"/>
</dbReference>
<dbReference type="OrthoDB" id="10252405at2759"/>
<dbReference type="InterPro" id="IPR011990">
    <property type="entry name" value="TPR-like_helical_dom_sf"/>
</dbReference>